<dbReference type="STRING" id="3983.A0A2C9UTW4"/>
<dbReference type="Gene3D" id="3.40.50.2000">
    <property type="entry name" value="Glycogen Phosphorylase B"/>
    <property type="match status" value="2"/>
</dbReference>
<dbReference type="PANTHER" id="PTHR48045:SF26">
    <property type="entry name" value="UDP-GLYCOSYLTRANSFERASE 74E2-LIKE"/>
    <property type="match status" value="1"/>
</dbReference>
<accession>A0A2C9UTW4</accession>
<dbReference type="PANTHER" id="PTHR48045">
    <property type="entry name" value="UDP-GLYCOSYLTRANSFERASE 72B1"/>
    <property type="match status" value="1"/>
</dbReference>
<evidence type="ECO:0000313" key="1">
    <source>
        <dbReference type="EMBL" id="OAY34885.1"/>
    </source>
</evidence>
<dbReference type="AlphaFoldDB" id="A0A2C9UTW4"/>
<protein>
    <submittedName>
        <fullName evidence="1">Uncharacterized protein</fullName>
    </submittedName>
</protein>
<gene>
    <name evidence="1" type="ORF">MANES_12G055100</name>
</gene>
<reference evidence="1" key="1">
    <citation type="submission" date="2016-02" db="EMBL/GenBank/DDBJ databases">
        <title>WGS assembly of Manihot esculenta.</title>
        <authorList>
            <person name="Bredeson J.V."/>
            <person name="Prochnik S.E."/>
            <person name="Lyons J.B."/>
            <person name="Schmutz J."/>
            <person name="Grimwood J."/>
            <person name="Vrebalov J."/>
            <person name="Bart R.S."/>
            <person name="Amuge T."/>
            <person name="Ferguson M.E."/>
            <person name="Green R."/>
            <person name="Putnam N."/>
            <person name="Stites J."/>
            <person name="Rounsley S."/>
            <person name="Rokhsar D.S."/>
        </authorList>
    </citation>
    <scope>NUCLEOTIDE SEQUENCE [LARGE SCALE GENOMIC DNA]</scope>
    <source>
        <tissue evidence="1">Leaf</tissue>
    </source>
</reference>
<dbReference type="SUPFAM" id="SSF53756">
    <property type="entry name" value="UDP-Glycosyltransferase/glycogen phosphorylase"/>
    <property type="match status" value="1"/>
</dbReference>
<proteinExistence type="predicted"/>
<sequence length="94" mass="10616">MVAVPQWSDQPTNAKYVEDVWKTGIRAKPDEEGIVRREVVELCLREVMEGEKGLEIRDNARKWKKLSKEAIDEGGTSDKNIDEFVAALIGQTIS</sequence>
<dbReference type="EMBL" id="CM004398">
    <property type="protein sequence ID" value="OAY34885.1"/>
    <property type="molecule type" value="Genomic_DNA"/>
</dbReference>
<name>A0A2C9UTW4_MANES</name>
<organism evidence="1">
    <name type="scientific">Manihot esculenta</name>
    <name type="common">Cassava</name>
    <name type="synonym">Jatropha manihot</name>
    <dbReference type="NCBI Taxonomy" id="3983"/>
    <lineage>
        <taxon>Eukaryota</taxon>
        <taxon>Viridiplantae</taxon>
        <taxon>Streptophyta</taxon>
        <taxon>Embryophyta</taxon>
        <taxon>Tracheophyta</taxon>
        <taxon>Spermatophyta</taxon>
        <taxon>Magnoliopsida</taxon>
        <taxon>eudicotyledons</taxon>
        <taxon>Gunneridae</taxon>
        <taxon>Pentapetalae</taxon>
        <taxon>rosids</taxon>
        <taxon>fabids</taxon>
        <taxon>Malpighiales</taxon>
        <taxon>Euphorbiaceae</taxon>
        <taxon>Crotonoideae</taxon>
        <taxon>Manihoteae</taxon>
        <taxon>Manihot</taxon>
    </lineage>
</organism>